<evidence type="ECO:0000313" key="2">
    <source>
        <dbReference type="Proteomes" id="UP001631969"/>
    </source>
</evidence>
<gene>
    <name evidence="1" type="ORF">ACI1P1_23535</name>
</gene>
<protein>
    <submittedName>
        <fullName evidence="1">Uncharacterized protein</fullName>
    </submittedName>
</protein>
<organism evidence="1 2">
    <name type="scientific">Paenibacillus mesotrionivorans</name>
    <dbReference type="NCBI Taxonomy" id="3160968"/>
    <lineage>
        <taxon>Bacteria</taxon>
        <taxon>Bacillati</taxon>
        <taxon>Bacillota</taxon>
        <taxon>Bacilli</taxon>
        <taxon>Bacillales</taxon>
        <taxon>Paenibacillaceae</taxon>
        <taxon>Paenibacillus</taxon>
    </lineage>
</organism>
<name>A0ACC7P4M9_9BACL</name>
<dbReference type="EMBL" id="JBJURJ010000017">
    <property type="protein sequence ID" value="MFM9331271.1"/>
    <property type="molecule type" value="Genomic_DNA"/>
</dbReference>
<comment type="caution">
    <text evidence="1">The sequence shown here is derived from an EMBL/GenBank/DDBJ whole genome shotgun (WGS) entry which is preliminary data.</text>
</comment>
<keyword evidence="2" id="KW-1185">Reference proteome</keyword>
<sequence length="77" mass="9083">MARRIVDILLVLVVLFLLFGLIQLRNLSWQEDMPEWAKLNLWVQKGFAVLFILTITRLFLKKQASKPKETTERSPQE</sequence>
<reference evidence="1" key="1">
    <citation type="submission" date="2024-12" db="EMBL/GenBank/DDBJ databases">
        <authorList>
            <person name="Wu N."/>
        </authorList>
    </citation>
    <scope>NUCLEOTIDE SEQUENCE</scope>
    <source>
        <strain evidence="1">P15</strain>
    </source>
</reference>
<proteinExistence type="predicted"/>
<dbReference type="Proteomes" id="UP001631969">
    <property type="component" value="Unassembled WGS sequence"/>
</dbReference>
<accession>A0ACC7P4M9</accession>
<evidence type="ECO:0000313" key="1">
    <source>
        <dbReference type="EMBL" id="MFM9331271.1"/>
    </source>
</evidence>